<dbReference type="OrthoDB" id="9805807at2"/>
<dbReference type="GO" id="GO:0016846">
    <property type="term" value="F:carbon-sulfur lyase activity"/>
    <property type="evidence" value="ECO:0007669"/>
    <property type="project" value="TreeGrafter"/>
</dbReference>
<evidence type="ECO:0000256" key="2">
    <source>
        <dbReference type="ARBA" id="ARBA00022898"/>
    </source>
</evidence>
<dbReference type="Gene3D" id="3.90.1150.10">
    <property type="entry name" value="Aspartate Aminotransferase, domain 1"/>
    <property type="match status" value="1"/>
</dbReference>
<organism evidence="5 6">
    <name type="scientific">Teichococcus deserti</name>
    <dbReference type="NCBI Taxonomy" id="1817963"/>
    <lineage>
        <taxon>Bacteria</taxon>
        <taxon>Pseudomonadati</taxon>
        <taxon>Pseudomonadota</taxon>
        <taxon>Alphaproteobacteria</taxon>
        <taxon>Acetobacterales</taxon>
        <taxon>Roseomonadaceae</taxon>
        <taxon>Roseomonas</taxon>
    </lineage>
</organism>
<dbReference type="AlphaFoldDB" id="A0A1V2GUG8"/>
<dbReference type="SUPFAM" id="SSF53383">
    <property type="entry name" value="PLP-dependent transferases"/>
    <property type="match status" value="1"/>
</dbReference>
<dbReference type="InterPro" id="IPR000277">
    <property type="entry name" value="Cys/Met-Metab_PyrdxlP-dep_enz"/>
</dbReference>
<proteinExistence type="inferred from homology"/>
<dbReference type="PANTHER" id="PTHR11808:SF80">
    <property type="entry name" value="CYSTATHIONINE GAMMA-LYASE"/>
    <property type="match status" value="1"/>
</dbReference>
<dbReference type="InterPro" id="IPR015421">
    <property type="entry name" value="PyrdxlP-dep_Trfase_major"/>
</dbReference>
<gene>
    <name evidence="5" type="ORF">BKE38_28485</name>
</gene>
<keyword evidence="6" id="KW-1185">Reference proteome</keyword>
<name>A0A1V2GUG8_9PROT</name>
<evidence type="ECO:0000313" key="6">
    <source>
        <dbReference type="Proteomes" id="UP000188879"/>
    </source>
</evidence>
<dbReference type="Proteomes" id="UP000188879">
    <property type="component" value="Unassembled WGS sequence"/>
</dbReference>
<dbReference type="PANTHER" id="PTHR11808">
    <property type="entry name" value="TRANS-SULFURATION ENZYME FAMILY MEMBER"/>
    <property type="match status" value="1"/>
</dbReference>
<evidence type="ECO:0000256" key="3">
    <source>
        <dbReference type="PIRSR" id="PIRSR001434-2"/>
    </source>
</evidence>
<dbReference type="RefSeq" id="WP_076960563.1">
    <property type="nucleotide sequence ID" value="NZ_MLCO01000452.1"/>
</dbReference>
<dbReference type="InterPro" id="IPR015424">
    <property type="entry name" value="PyrdxlP-dep_Trfase"/>
</dbReference>
<evidence type="ECO:0000313" key="5">
    <source>
        <dbReference type="EMBL" id="ONG44063.1"/>
    </source>
</evidence>
<dbReference type="PIRSF" id="PIRSF001434">
    <property type="entry name" value="CGS"/>
    <property type="match status" value="1"/>
</dbReference>
<comment type="similarity">
    <text evidence="4">Belongs to the trans-sulfuration enzymes family.</text>
</comment>
<sequence length="395" mass="41604">MRPATLALHAAEPARALGAPVTPPLVAATSFYTDPDAIGFSANDLGADAPMFYTRWGNPTVALLEQRLAALEGAEAALGFASGMAATAGLFLHRLAPGSHLLLSDVCYAGVAEFALETLARYGVAVSSVDMSDPAAVAAAIRPETRLVHIETPANPILKLADISALAAIAHAAGAELSVDSTMATPIATQPIALGADWVIHSLTKYACGHGDALGGAVMGRAAPIAALRKEAVIHLGGAISPFAAWLILRGLETLPARMALHERNARIVAEFLSAHPRIRRVYWPGLESHPHHAVAKRQMANFSGMISFSADDDKNLARRLAERLKIWSYAVSLGKAQSLLFHIPADDVVHGSFRLEGAAAAAYRDWTGDGTFRLSVGLEDPADLVEDLEQAMKG</sequence>
<dbReference type="GO" id="GO:0030170">
    <property type="term" value="F:pyridoxal phosphate binding"/>
    <property type="evidence" value="ECO:0007669"/>
    <property type="project" value="InterPro"/>
</dbReference>
<evidence type="ECO:0000256" key="4">
    <source>
        <dbReference type="RuleBase" id="RU362118"/>
    </source>
</evidence>
<dbReference type="Pfam" id="PF01053">
    <property type="entry name" value="Cys_Met_Meta_PP"/>
    <property type="match status" value="1"/>
</dbReference>
<protein>
    <submittedName>
        <fullName evidence="5">Cystathionine gamma-synthase</fullName>
    </submittedName>
</protein>
<dbReference type="GO" id="GO:0005737">
    <property type="term" value="C:cytoplasm"/>
    <property type="evidence" value="ECO:0007669"/>
    <property type="project" value="TreeGrafter"/>
</dbReference>
<keyword evidence="2 3" id="KW-0663">Pyridoxal phosphate</keyword>
<comment type="cofactor">
    <cofactor evidence="1 4">
        <name>pyridoxal 5'-phosphate</name>
        <dbReference type="ChEBI" id="CHEBI:597326"/>
    </cofactor>
</comment>
<evidence type="ECO:0000256" key="1">
    <source>
        <dbReference type="ARBA" id="ARBA00001933"/>
    </source>
</evidence>
<reference evidence="5 6" key="1">
    <citation type="submission" date="2016-10" db="EMBL/GenBank/DDBJ databases">
        <title>Draft Genome sequence of Roseomonas sp. strain M3.</title>
        <authorList>
            <person name="Subhash Y."/>
            <person name="Lee S."/>
        </authorList>
    </citation>
    <scope>NUCLEOTIDE SEQUENCE [LARGE SCALE GENOMIC DNA]</scope>
    <source>
        <strain evidence="5 6">M3</strain>
    </source>
</reference>
<dbReference type="Gene3D" id="3.40.640.10">
    <property type="entry name" value="Type I PLP-dependent aspartate aminotransferase-like (Major domain)"/>
    <property type="match status" value="1"/>
</dbReference>
<dbReference type="GO" id="GO:0019346">
    <property type="term" value="P:transsulfuration"/>
    <property type="evidence" value="ECO:0007669"/>
    <property type="project" value="InterPro"/>
</dbReference>
<dbReference type="EMBL" id="MLCO01000452">
    <property type="protein sequence ID" value="ONG44063.1"/>
    <property type="molecule type" value="Genomic_DNA"/>
</dbReference>
<dbReference type="InterPro" id="IPR015422">
    <property type="entry name" value="PyrdxlP-dep_Trfase_small"/>
</dbReference>
<feature type="modified residue" description="N6-(pyridoxal phosphate)lysine" evidence="3">
    <location>
        <position position="205"/>
    </location>
</feature>
<accession>A0A1V2GUG8</accession>
<dbReference type="FunFam" id="3.40.640.10:FF:000046">
    <property type="entry name" value="Cystathionine gamma-lyase"/>
    <property type="match status" value="1"/>
</dbReference>
<comment type="caution">
    <text evidence="5">The sequence shown here is derived from an EMBL/GenBank/DDBJ whole genome shotgun (WGS) entry which is preliminary data.</text>
</comment>